<accession>A0ABC8SJP7</accession>
<evidence type="ECO:0000313" key="2">
    <source>
        <dbReference type="Proteomes" id="UP001642360"/>
    </source>
</evidence>
<evidence type="ECO:0000313" key="1">
    <source>
        <dbReference type="EMBL" id="CAK9157340.1"/>
    </source>
</evidence>
<proteinExistence type="predicted"/>
<gene>
    <name evidence="1" type="ORF">ILEXP_LOCUS25892</name>
</gene>
<dbReference type="PANTHER" id="PTHR31050:SF3">
    <property type="entry name" value="OS08G0412800 PROTEIN"/>
    <property type="match status" value="1"/>
</dbReference>
<keyword evidence="2" id="KW-1185">Reference proteome</keyword>
<name>A0ABC8SJP7_9AQUA</name>
<comment type="caution">
    <text evidence="1">The sequence shown here is derived from an EMBL/GenBank/DDBJ whole genome shotgun (WGS) entry which is preliminary data.</text>
</comment>
<dbReference type="EMBL" id="CAUOFW020002981">
    <property type="protein sequence ID" value="CAK9157340.1"/>
    <property type="molecule type" value="Genomic_DNA"/>
</dbReference>
<dbReference type="PANTHER" id="PTHR31050">
    <property type="entry name" value="OS08G0413200 PROTEIN"/>
    <property type="match status" value="1"/>
</dbReference>
<dbReference type="Proteomes" id="UP001642360">
    <property type="component" value="Unassembled WGS sequence"/>
</dbReference>
<reference evidence="1 2" key="1">
    <citation type="submission" date="2024-02" db="EMBL/GenBank/DDBJ databases">
        <authorList>
            <person name="Vignale AGUSTIN F."/>
            <person name="Sosa J E."/>
            <person name="Modenutti C."/>
        </authorList>
    </citation>
    <scope>NUCLEOTIDE SEQUENCE [LARGE SCALE GENOMIC DNA]</scope>
</reference>
<protein>
    <submittedName>
        <fullName evidence="1">Uncharacterized protein</fullName>
    </submittedName>
</protein>
<sequence>MTTCCFCHCIRDVKARPLDPKDIYQQYEIASYETCCSAKGYFYAKSVAPNGFPPLNLRRKGWKIYGRTPKNYKLGEAQGLNAILRTRLPEFNFPLSCKSSEGIVVGKWYCPFIFIKDGILKDQIKRSMYYEMTLEQRWEQIFSCENNFSVRNSVLVDVSVQTEVVSVADIEAVWNEREVLDGAIWFRSFGNVGRVSVGLREEIVERMKWEQQRADWLNGENRQARVKRVEDFGGVGEWRKFGCYVLVERFVLKRMDGSLMMTYDFKHTHQIKSKWE</sequence>
<organism evidence="1 2">
    <name type="scientific">Ilex paraguariensis</name>
    <name type="common">yerba mate</name>
    <dbReference type="NCBI Taxonomy" id="185542"/>
    <lineage>
        <taxon>Eukaryota</taxon>
        <taxon>Viridiplantae</taxon>
        <taxon>Streptophyta</taxon>
        <taxon>Embryophyta</taxon>
        <taxon>Tracheophyta</taxon>
        <taxon>Spermatophyta</taxon>
        <taxon>Magnoliopsida</taxon>
        <taxon>eudicotyledons</taxon>
        <taxon>Gunneridae</taxon>
        <taxon>Pentapetalae</taxon>
        <taxon>asterids</taxon>
        <taxon>campanulids</taxon>
        <taxon>Aquifoliales</taxon>
        <taxon>Aquifoliaceae</taxon>
        <taxon>Ilex</taxon>
    </lineage>
</organism>
<dbReference type="AlphaFoldDB" id="A0ABC8SJP7"/>